<evidence type="ECO:0000259" key="10">
    <source>
        <dbReference type="PROSITE" id="PS51194"/>
    </source>
</evidence>
<proteinExistence type="predicted"/>
<dbReference type="EMBL" id="QDKL01000001">
    <property type="protein sequence ID" value="RZF23216.1"/>
    <property type="molecule type" value="Genomic_DNA"/>
</dbReference>
<evidence type="ECO:0000256" key="7">
    <source>
        <dbReference type="ARBA" id="ARBA00023204"/>
    </source>
</evidence>
<reference evidence="12" key="1">
    <citation type="journal article" date="2019" name="Int. J. Syst. Evol. Microbiol.">
        <title>Halobacteriovorax valvorus sp. nov., a novel prokaryotic predator isolated from coastal seawater of China.</title>
        <authorList>
            <person name="Chen M.-X."/>
        </authorList>
    </citation>
    <scope>NUCLEOTIDE SEQUENCE [LARGE SCALE GENOMIC DNA]</scope>
    <source>
        <strain evidence="12">BL9</strain>
    </source>
</reference>
<dbReference type="Pfam" id="PF19833">
    <property type="entry name" value="RecG_dom3_C"/>
    <property type="match status" value="1"/>
</dbReference>
<sequence length="705" mass="80615">MHQREISNTRWSQLSISNNSLYTKIADLYSKPTKTLEALNKKNITTINDLLWLLPRRIVKLPDLAKFQYANIGDFFRGRGEVVSIQARPNFKARGKGRAVLLNITVTVKDDLSENFITLKWFNAYQSIQKKIESLKHFEFLGVVSVFNESLQIVNPEIFDIGKSDSETGLRITYPTIDSIKSHHIQKVFDKIPKGFWDKIPEIIPSSIRDKKGLLSRSQAFKYLHGRVPPNEWSQEEFDRAKRSIIYEEFIYDQLKIKLRKNKRDQLSREYIDISKEDIEKAKSLYPYQFTEDQTKALNDIIVDFKNSTPSMRLIQGDVGCGKTTVAVASAFLILKSGGQVALMCPTETLALQHFREIEEILGSEFNVELLVGSTKASKKKVINQKLADGDIDIVIGTHSLFQDSVSFANLELAIIDEQHKFGVEQRIKLMKKGENPHCIIMSATPIPRSLSLTKYGDLDISIIKTMPKGRKGQKTRIVTNENLKNYLSFVKTRLEMKEQVYVVVPAIEESENEDIRNLEHTFELYKKYFPDFRITPLHGRMSPDEKEEAITKFKKHEIDILIATSVIEVGINIINSTIMAILSPERFGLSSLHQMRGRVGRGDKPGFCFLVTDREVSPESMQRLQVIEKYTDGFKIAEEDLKIRGEGDLFGQEQSGVVTQKKLANIVLNQDILYEAIEDIKKYPDEFNGVLNSIEVDEKVFTTI</sequence>
<dbReference type="PANTHER" id="PTHR47964:SF1">
    <property type="entry name" value="ATP-DEPENDENT DNA HELICASE HOMOLOG RECG, CHLOROPLASTIC"/>
    <property type="match status" value="1"/>
</dbReference>
<dbReference type="InterPro" id="IPR045562">
    <property type="entry name" value="RecG_dom3_C"/>
</dbReference>
<feature type="domain" description="Helicase C-terminal" evidence="10">
    <location>
        <begin position="483"/>
        <end position="643"/>
    </location>
</feature>
<dbReference type="PROSITE" id="PS51194">
    <property type="entry name" value="HELICASE_CTER"/>
    <property type="match status" value="1"/>
</dbReference>
<evidence type="ECO:0000313" key="11">
    <source>
        <dbReference type="EMBL" id="RZF23216.1"/>
    </source>
</evidence>
<evidence type="ECO:0000313" key="12">
    <source>
        <dbReference type="Proteomes" id="UP000443582"/>
    </source>
</evidence>
<keyword evidence="1" id="KW-0547">Nucleotide-binding</keyword>
<dbReference type="SUPFAM" id="SSF50249">
    <property type="entry name" value="Nucleic acid-binding proteins"/>
    <property type="match status" value="1"/>
</dbReference>
<dbReference type="SUPFAM" id="SSF52540">
    <property type="entry name" value="P-loop containing nucleoside triphosphate hydrolases"/>
    <property type="match status" value="2"/>
</dbReference>
<dbReference type="InterPro" id="IPR014001">
    <property type="entry name" value="Helicase_ATP-bd"/>
</dbReference>
<gene>
    <name evidence="11" type="ORF">DAY19_05450</name>
</gene>
<keyword evidence="7" id="KW-0234">DNA repair</keyword>
<organism evidence="11 12">
    <name type="scientific">Halobacteriovorax vibrionivorans</name>
    <dbReference type="NCBI Taxonomy" id="2152716"/>
    <lineage>
        <taxon>Bacteria</taxon>
        <taxon>Pseudomonadati</taxon>
        <taxon>Bdellovibrionota</taxon>
        <taxon>Bacteriovoracia</taxon>
        <taxon>Bacteriovoracales</taxon>
        <taxon>Halobacteriovoraceae</taxon>
        <taxon>Halobacteriovorax</taxon>
    </lineage>
</organism>
<dbReference type="Proteomes" id="UP000443582">
    <property type="component" value="Unassembled WGS sequence"/>
</dbReference>
<dbReference type="GO" id="GO:0004386">
    <property type="term" value="F:helicase activity"/>
    <property type="evidence" value="ECO:0007669"/>
    <property type="project" value="UniProtKB-KW"/>
</dbReference>
<dbReference type="CDD" id="cd17992">
    <property type="entry name" value="DEXHc_RecG"/>
    <property type="match status" value="1"/>
</dbReference>
<name>A0ABY0IJT7_9BACT</name>
<dbReference type="InterPro" id="IPR011545">
    <property type="entry name" value="DEAD/DEAH_box_helicase_dom"/>
</dbReference>
<evidence type="ECO:0000256" key="4">
    <source>
        <dbReference type="ARBA" id="ARBA00022806"/>
    </source>
</evidence>
<keyword evidence="2" id="KW-0227">DNA damage</keyword>
<evidence type="ECO:0000256" key="6">
    <source>
        <dbReference type="ARBA" id="ARBA00023125"/>
    </source>
</evidence>
<keyword evidence="5" id="KW-0067">ATP-binding</keyword>
<evidence type="ECO:0000259" key="9">
    <source>
        <dbReference type="PROSITE" id="PS51192"/>
    </source>
</evidence>
<dbReference type="PANTHER" id="PTHR47964">
    <property type="entry name" value="ATP-DEPENDENT DNA HELICASE HOMOLOG RECG, CHLOROPLASTIC"/>
    <property type="match status" value="1"/>
</dbReference>
<evidence type="ECO:0000256" key="2">
    <source>
        <dbReference type="ARBA" id="ARBA00022763"/>
    </source>
</evidence>
<dbReference type="SMART" id="SM00490">
    <property type="entry name" value="HELICc"/>
    <property type="match status" value="1"/>
</dbReference>
<keyword evidence="4 11" id="KW-0347">Helicase</keyword>
<dbReference type="Pfam" id="PF00270">
    <property type="entry name" value="DEAD"/>
    <property type="match status" value="1"/>
</dbReference>
<evidence type="ECO:0000256" key="8">
    <source>
        <dbReference type="ARBA" id="ARBA00049819"/>
    </source>
</evidence>
<dbReference type="SMART" id="SM00487">
    <property type="entry name" value="DEXDc"/>
    <property type="match status" value="1"/>
</dbReference>
<dbReference type="InterPro" id="IPR012340">
    <property type="entry name" value="NA-bd_OB-fold"/>
</dbReference>
<dbReference type="PROSITE" id="PS51192">
    <property type="entry name" value="HELICASE_ATP_BIND_1"/>
    <property type="match status" value="1"/>
</dbReference>
<evidence type="ECO:0000256" key="1">
    <source>
        <dbReference type="ARBA" id="ARBA00022741"/>
    </source>
</evidence>
<dbReference type="InterPro" id="IPR033454">
    <property type="entry name" value="RecG_wedge"/>
</dbReference>
<dbReference type="InterPro" id="IPR001650">
    <property type="entry name" value="Helicase_C-like"/>
</dbReference>
<comment type="caution">
    <text evidence="11">The sequence shown here is derived from an EMBL/GenBank/DDBJ whole genome shotgun (WGS) entry which is preliminary data.</text>
</comment>
<keyword evidence="12" id="KW-1185">Reference proteome</keyword>
<accession>A0ABY0IJT7</accession>
<feature type="domain" description="Helicase ATP-binding" evidence="9">
    <location>
        <begin position="304"/>
        <end position="464"/>
    </location>
</feature>
<protein>
    <recommendedName>
        <fullName evidence="8">Probable DNA 3'-5' helicase RecG</fullName>
    </recommendedName>
</protein>
<dbReference type="CDD" id="cd04488">
    <property type="entry name" value="RecG_wedge_OBF"/>
    <property type="match status" value="1"/>
</dbReference>
<dbReference type="InterPro" id="IPR027417">
    <property type="entry name" value="P-loop_NTPase"/>
</dbReference>
<dbReference type="Gene3D" id="3.40.50.300">
    <property type="entry name" value="P-loop containing nucleotide triphosphate hydrolases"/>
    <property type="match status" value="2"/>
</dbReference>
<keyword evidence="6" id="KW-0238">DNA-binding</keyword>
<dbReference type="InterPro" id="IPR047112">
    <property type="entry name" value="RecG/Mfd"/>
</dbReference>
<evidence type="ECO:0000256" key="3">
    <source>
        <dbReference type="ARBA" id="ARBA00022801"/>
    </source>
</evidence>
<dbReference type="Pfam" id="PF17191">
    <property type="entry name" value="RecG_wedge"/>
    <property type="match status" value="1"/>
</dbReference>
<dbReference type="Pfam" id="PF00271">
    <property type="entry name" value="Helicase_C"/>
    <property type="match status" value="1"/>
</dbReference>
<evidence type="ECO:0000256" key="5">
    <source>
        <dbReference type="ARBA" id="ARBA00022840"/>
    </source>
</evidence>
<keyword evidence="3" id="KW-0378">Hydrolase</keyword>